<dbReference type="PANTHER" id="PTHR36135">
    <property type="entry name" value="FIBROUS SHEATH CABYR-BINDING PROTEIN"/>
    <property type="match status" value="1"/>
</dbReference>
<dbReference type="SUPFAM" id="SSF54695">
    <property type="entry name" value="POZ domain"/>
    <property type="match status" value="1"/>
</dbReference>
<name>A0A0J9EQ91_AJEDA</name>
<evidence type="ECO:0000313" key="2">
    <source>
        <dbReference type="EMBL" id="KMW67380.1"/>
    </source>
</evidence>
<dbReference type="AlphaFoldDB" id="A0A0J9EQ91"/>
<feature type="compositionally biased region" description="Basic and acidic residues" evidence="1">
    <location>
        <begin position="45"/>
        <end position="58"/>
    </location>
</feature>
<proteinExistence type="predicted"/>
<reference evidence="2" key="1">
    <citation type="submission" date="2010-03" db="EMBL/GenBank/DDBJ databases">
        <title>Annotation of Blastomyces dermatitidis strain ATCC 18188.</title>
        <authorList>
            <consortium name="The Broad Institute Genome Sequencing Platform"/>
            <consortium name="Broad Institute Genome Sequencing Center for Infectious Disease."/>
            <person name="Cuomo C."/>
            <person name="Klein B."/>
            <person name="Sullivan T."/>
            <person name="Heitman J."/>
            <person name="Young S."/>
            <person name="Zeng Q."/>
            <person name="Gargeya S."/>
            <person name="Alvarado L."/>
            <person name="Berlin A.M."/>
            <person name="Chapman S.B."/>
            <person name="Chen Z."/>
            <person name="Freedman E."/>
            <person name="Gellesch M."/>
            <person name="Goldberg J."/>
            <person name="Griggs A."/>
            <person name="Gujja S."/>
            <person name="Heilman E."/>
            <person name="Heiman D."/>
            <person name="Howarth C."/>
            <person name="Mehta T."/>
            <person name="Neiman D."/>
            <person name="Pearson M."/>
            <person name="Roberts A."/>
            <person name="Saif S."/>
            <person name="Shea T."/>
            <person name="Shenoy N."/>
            <person name="Sisk P."/>
            <person name="Stolte C."/>
            <person name="Sykes S."/>
            <person name="White J."/>
            <person name="Yandava C."/>
            <person name="Haas B."/>
            <person name="Nusbaum C."/>
            <person name="Birren B."/>
        </authorList>
    </citation>
    <scope>NUCLEOTIDE SEQUENCE</scope>
    <source>
        <strain evidence="2">ATCC 18188</strain>
    </source>
</reference>
<dbReference type="InterPro" id="IPR043375">
    <property type="entry name" value="FSCB"/>
</dbReference>
<dbReference type="GO" id="GO:0005509">
    <property type="term" value="F:calcium ion binding"/>
    <property type="evidence" value="ECO:0007669"/>
    <property type="project" value="InterPro"/>
</dbReference>
<protein>
    <submittedName>
        <fullName evidence="2">Uncharacterized protein</fullName>
    </submittedName>
</protein>
<dbReference type="EMBL" id="GG749423">
    <property type="protein sequence ID" value="KMW67380.1"/>
    <property type="molecule type" value="Genomic_DNA"/>
</dbReference>
<sequence>MNKATHVIDPDGEVLIILRNANDPFAVWDEMPSFPLPESNHGRHSNSDTEARNEHPIEESPVEEPPVEEPPVEEPPVEEPPVEEPPVEEPPVEEPPVEEPPVEEPPVEVPSVEESMKNMSLIIQSDETSNHLFLDASNIENENRNLDVTQIYCDHDSPEDCYRIQVSAKHLTLASPVFKKTFTGGWKESVNFLESCSVEITMDGWDLEALLILLRIIHCQHYIVPRKLGLELLAKVAVLSDYYDCQAAVKFFTDIWVAPLEDTIPKFYTRDLILWVWISWFFELPKQFKEATSVAMSQSTGSIIDLGLPIPNRVLETMNDFRQKAIENRITQLHERRESFLKGDRGCGFECSSIMFGALTKHMHSNNLLSPRPVAPFEELNYRDLIDKLLSLQEPRWFSSLSESYYESISRHDCQDSALISPRGALVNNMEGLSLWVYL</sequence>
<dbReference type="Gene3D" id="3.30.710.10">
    <property type="entry name" value="Potassium Channel Kv1.1, Chain A"/>
    <property type="match status" value="1"/>
</dbReference>
<feature type="compositionally biased region" description="Acidic residues" evidence="1">
    <location>
        <begin position="60"/>
        <end position="106"/>
    </location>
</feature>
<organism evidence="2">
    <name type="scientific">Ajellomyces dermatitidis (strain ATCC 18188 / CBS 674.68)</name>
    <name type="common">Blastomyces dermatitidis</name>
    <dbReference type="NCBI Taxonomy" id="653446"/>
    <lineage>
        <taxon>Eukaryota</taxon>
        <taxon>Fungi</taxon>
        <taxon>Dikarya</taxon>
        <taxon>Ascomycota</taxon>
        <taxon>Pezizomycotina</taxon>
        <taxon>Eurotiomycetes</taxon>
        <taxon>Eurotiomycetidae</taxon>
        <taxon>Onygenales</taxon>
        <taxon>Ajellomycetaceae</taxon>
        <taxon>Blastomyces</taxon>
    </lineage>
</organism>
<dbReference type="GO" id="GO:0033234">
    <property type="term" value="P:negative regulation of protein sumoylation"/>
    <property type="evidence" value="ECO:0007669"/>
    <property type="project" value="InterPro"/>
</dbReference>
<gene>
    <name evidence="2" type="ORF">BDDG_12089</name>
</gene>
<dbReference type="InterPro" id="IPR011333">
    <property type="entry name" value="SKP1/BTB/POZ_sf"/>
</dbReference>
<dbReference type="Proteomes" id="UP000007802">
    <property type="component" value="Unassembled WGS sequence"/>
</dbReference>
<evidence type="ECO:0000256" key="1">
    <source>
        <dbReference type="SAM" id="MobiDB-lite"/>
    </source>
</evidence>
<dbReference type="PANTHER" id="PTHR36135:SF1">
    <property type="entry name" value="FIBROUS SHEATH CABYR-BINDING PROTEIN"/>
    <property type="match status" value="1"/>
</dbReference>
<feature type="region of interest" description="Disordered" evidence="1">
    <location>
        <begin position="35"/>
        <end position="107"/>
    </location>
</feature>
<accession>A0A0J9EQ91</accession>